<evidence type="ECO:0000259" key="5">
    <source>
        <dbReference type="Pfam" id="PF02875"/>
    </source>
</evidence>
<evidence type="ECO:0000256" key="3">
    <source>
        <dbReference type="ARBA" id="ARBA00022840"/>
    </source>
</evidence>
<dbReference type="Gene3D" id="3.40.50.720">
    <property type="entry name" value="NAD(P)-binding Rossmann-like Domain"/>
    <property type="match status" value="1"/>
</dbReference>
<dbReference type="Gene3D" id="3.40.1190.10">
    <property type="entry name" value="Mur-like, catalytic domain"/>
    <property type="match status" value="1"/>
</dbReference>
<dbReference type="PANTHER" id="PTHR43445">
    <property type="entry name" value="UDP-N-ACETYLMURAMATE--L-ALANINE LIGASE-RELATED"/>
    <property type="match status" value="1"/>
</dbReference>
<keyword evidence="2" id="KW-0547">Nucleotide-binding</keyword>
<dbReference type="InterPro" id="IPR000713">
    <property type="entry name" value="Mur_ligase_N"/>
</dbReference>
<evidence type="ECO:0000313" key="7">
    <source>
        <dbReference type="EMBL" id="SVA07966.1"/>
    </source>
</evidence>
<feature type="domain" description="Mur ligase N-terminal catalytic" evidence="4">
    <location>
        <begin position="2"/>
        <end position="93"/>
    </location>
</feature>
<evidence type="ECO:0000259" key="4">
    <source>
        <dbReference type="Pfam" id="PF01225"/>
    </source>
</evidence>
<name>A0A381SVH3_9ZZZZ</name>
<dbReference type="GO" id="GO:0071555">
    <property type="term" value="P:cell wall organization"/>
    <property type="evidence" value="ECO:0007669"/>
    <property type="project" value="InterPro"/>
</dbReference>
<sequence length="462" mass="50583">MHFVGIGGTAMASLAAMVKRQGVAVTGSDLEIYSPMKEFLAAEDIKPFRGYSAEQISHECDLVVIGNAISRGNVELEAVLDRRMQYASLPEVIRNEFLWQKRSLVIAGTHGKTTTAAMTAWLLTFGKSDPSMLVGGVASNFGSSYRLGSGNDFVIEGDEYDSAFFDKTAKFLKYLPNVAVVGNVEFDHADIYSDFEAVRTAFRRFVMLLPTNGLLLLGADNPEALSLKQFAPCRVETFGLSSNADWCASQIVQAQDSTAFQVRRNGVPFMNTTLQLLGHYNVRNALAAIAVASDTGLVSGTLNEGLRAFRGVRRRLEVRGTIKGITVYDDFAHHPTAVAETLTAVREATSTGTVWAIFEPRSATSCRRVFQEEFVTALRRADEVLLAPVYRSSLPDSVRLNPEEVVNALDNHGVHARYIQRLDDLVELLGQEAKNGDHLVIMSNGAFGGIHEKVLARLAERV</sequence>
<dbReference type="Pfam" id="PF01225">
    <property type="entry name" value="Mur_ligase"/>
    <property type="match status" value="1"/>
</dbReference>
<feature type="domain" description="Mur ligase central" evidence="6">
    <location>
        <begin position="106"/>
        <end position="292"/>
    </location>
</feature>
<dbReference type="InterPro" id="IPR013221">
    <property type="entry name" value="Mur_ligase_cen"/>
</dbReference>
<dbReference type="InterPro" id="IPR036615">
    <property type="entry name" value="Mur_ligase_C_dom_sf"/>
</dbReference>
<dbReference type="SUPFAM" id="SSF53623">
    <property type="entry name" value="MurD-like peptide ligases, catalytic domain"/>
    <property type="match status" value="1"/>
</dbReference>
<evidence type="ECO:0000259" key="6">
    <source>
        <dbReference type="Pfam" id="PF08245"/>
    </source>
</evidence>
<dbReference type="Pfam" id="PF08245">
    <property type="entry name" value="Mur_ligase_M"/>
    <property type="match status" value="1"/>
</dbReference>
<dbReference type="SUPFAM" id="SSF51984">
    <property type="entry name" value="MurCD N-terminal domain"/>
    <property type="match status" value="1"/>
</dbReference>
<evidence type="ECO:0000256" key="2">
    <source>
        <dbReference type="ARBA" id="ARBA00022741"/>
    </source>
</evidence>
<dbReference type="InterPro" id="IPR050061">
    <property type="entry name" value="MurCDEF_pg_biosynth"/>
</dbReference>
<feature type="domain" description="Mur ligase C-terminal" evidence="5">
    <location>
        <begin position="314"/>
        <end position="445"/>
    </location>
</feature>
<organism evidence="7">
    <name type="scientific">marine metagenome</name>
    <dbReference type="NCBI Taxonomy" id="408172"/>
    <lineage>
        <taxon>unclassified sequences</taxon>
        <taxon>metagenomes</taxon>
        <taxon>ecological metagenomes</taxon>
    </lineage>
</organism>
<proteinExistence type="predicted"/>
<dbReference type="InterPro" id="IPR005757">
    <property type="entry name" value="Mpl"/>
</dbReference>
<dbReference type="GO" id="GO:0009252">
    <property type="term" value="P:peptidoglycan biosynthetic process"/>
    <property type="evidence" value="ECO:0007669"/>
    <property type="project" value="InterPro"/>
</dbReference>
<keyword evidence="1" id="KW-0436">Ligase</keyword>
<protein>
    <recommendedName>
        <fullName evidence="8">UDP-N-acetylmuramate:L-alanyl-gamma-D-glutamyl-meso-diaminopimelate ligase</fullName>
    </recommendedName>
</protein>
<dbReference type="Pfam" id="PF02875">
    <property type="entry name" value="Mur_ligase_C"/>
    <property type="match status" value="1"/>
</dbReference>
<dbReference type="InterPro" id="IPR004101">
    <property type="entry name" value="Mur_ligase_C"/>
</dbReference>
<dbReference type="PANTHER" id="PTHR43445:SF5">
    <property type="entry name" value="UDP-N-ACETYLMURAMATE--L-ALANYL-GAMMA-D-GLUTAMYL-MESO-2,6-DIAMINOHEPTANDIOATE LIGASE"/>
    <property type="match status" value="1"/>
</dbReference>
<dbReference type="InterPro" id="IPR036565">
    <property type="entry name" value="Mur-like_cat_sf"/>
</dbReference>
<reference evidence="7" key="1">
    <citation type="submission" date="2018-05" db="EMBL/GenBank/DDBJ databases">
        <authorList>
            <person name="Lanie J.A."/>
            <person name="Ng W.-L."/>
            <person name="Kazmierczak K.M."/>
            <person name="Andrzejewski T.M."/>
            <person name="Davidsen T.M."/>
            <person name="Wayne K.J."/>
            <person name="Tettelin H."/>
            <person name="Glass J.I."/>
            <person name="Rusch D."/>
            <person name="Podicherti R."/>
            <person name="Tsui H.-C.T."/>
            <person name="Winkler M.E."/>
        </authorList>
    </citation>
    <scope>NUCLEOTIDE SEQUENCE</scope>
</reference>
<keyword evidence="3" id="KW-0067">ATP-binding</keyword>
<evidence type="ECO:0000256" key="1">
    <source>
        <dbReference type="ARBA" id="ARBA00022598"/>
    </source>
</evidence>
<dbReference type="GO" id="GO:0005524">
    <property type="term" value="F:ATP binding"/>
    <property type="evidence" value="ECO:0007669"/>
    <property type="project" value="UniProtKB-KW"/>
</dbReference>
<accession>A0A381SVH3</accession>
<dbReference type="EMBL" id="UINC01003628">
    <property type="protein sequence ID" value="SVA07966.1"/>
    <property type="molecule type" value="Genomic_DNA"/>
</dbReference>
<dbReference type="AlphaFoldDB" id="A0A381SVH3"/>
<gene>
    <name evidence="7" type="ORF">METZ01_LOCUS60820</name>
</gene>
<dbReference type="GO" id="GO:0016881">
    <property type="term" value="F:acid-amino acid ligase activity"/>
    <property type="evidence" value="ECO:0007669"/>
    <property type="project" value="InterPro"/>
</dbReference>
<dbReference type="NCBIfam" id="TIGR01081">
    <property type="entry name" value="mpl"/>
    <property type="match status" value="1"/>
</dbReference>
<dbReference type="SUPFAM" id="SSF53244">
    <property type="entry name" value="MurD-like peptide ligases, peptide-binding domain"/>
    <property type="match status" value="1"/>
</dbReference>
<evidence type="ECO:0008006" key="8">
    <source>
        <dbReference type="Google" id="ProtNLM"/>
    </source>
</evidence>
<dbReference type="Gene3D" id="3.90.190.20">
    <property type="entry name" value="Mur ligase, C-terminal domain"/>
    <property type="match status" value="1"/>
</dbReference>